<dbReference type="AlphaFoldDB" id="A0A1Q2L5R3"/>
<dbReference type="KEGG" id="pmar:B0X71_19010"/>
<proteinExistence type="predicted"/>
<keyword evidence="1" id="KW-0614">Plasmid</keyword>
<name>A0A1Q2L5R3_9BACL</name>
<accession>A0A1Q2L5R3</accession>
<dbReference type="EMBL" id="CP019641">
    <property type="protein sequence ID" value="AQQ55272.1"/>
    <property type="molecule type" value="Genomic_DNA"/>
</dbReference>
<evidence type="ECO:0000313" key="1">
    <source>
        <dbReference type="EMBL" id="AQQ55272.1"/>
    </source>
</evidence>
<organism evidence="1 2">
    <name type="scientific">Planococcus lenghuensis</name>
    <dbReference type="NCBI Taxonomy" id="2213202"/>
    <lineage>
        <taxon>Bacteria</taxon>
        <taxon>Bacillati</taxon>
        <taxon>Bacillota</taxon>
        <taxon>Bacilli</taxon>
        <taxon>Bacillales</taxon>
        <taxon>Caryophanaceae</taxon>
        <taxon>Planococcus</taxon>
    </lineage>
</organism>
<sequence>MQKSYTRWHGLFVSEHPSPATDEPIIDPQPLLSASERRDIHEMLAIAFERKCPVFIQSWQDRHFHYHRGTIRQIDEEQEILIYLDPFGEWPLSLNTITSVHMLE</sequence>
<evidence type="ECO:0008006" key="3">
    <source>
        <dbReference type="Google" id="ProtNLM"/>
    </source>
</evidence>
<reference evidence="1 2" key="1">
    <citation type="submission" date="2017-02" db="EMBL/GenBank/DDBJ databases">
        <title>The complete genomic sequence of a novel cold adapted crude oil-degrading bacterium Planococcus qaidamina Y42.</title>
        <authorList>
            <person name="Yang R."/>
        </authorList>
    </citation>
    <scope>NUCLEOTIDE SEQUENCE [LARGE SCALE GENOMIC DNA]</scope>
    <source>
        <strain evidence="1 2">Y42</strain>
        <plasmid evidence="1 2">unnamed1</plasmid>
    </source>
</reference>
<geneLocation type="plasmid" evidence="1 2">
    <name>unnamed1</name>
</geneLocation>
<dbReference type="Proteomes" id="UP000188184">
    <property type="component" value="Plasmid unnamed1"/>
</dbReference>
<dbReference type="RefSeq" id="WP_077591132.1">
    <property type="nucleotide sequence ID" value="NZ_CP019641.1"/>
</dbReference>
<protein>
    <recommendedName>
        <fullName evidence="3">YolD-like family protein</fullName>
    </recommendedName>
</protein>
<keyword evidence="2" id="KW-1185">Reference proteome</keyword>
<gene>
    <name evidence="1" type="ORF">B0X71_19010</name>
</gene>
<dbReference type="InterPro" id="IPR014962">
    <property type="entry name" value="YolD"/>
</dbReference>
<dbReference type="Pfam" id="PF08863">
    <property type="entry name" value="YolD"/>
    <property type="match status" value="1"/>
</dbReference>
<dbReference type="OrthoDB" id="1644322at2"/>
<evidence type="ECO:0000313" key="2">
    <source>
        <dbReference type="Proteomes" id="UP000188184"/>
    </source>
</evidence>